<dbReference type="Pfam" id="PF07228">
    <property type="entry name" value="SpoIIE"/>
    <property type="match status" value="1"/>
</dbReference>
<evidence type="ECO:0000256" key="2">
    <source>
        <dbReference type="SAM" id="Phobius"/>
    </source>
</evidence>
<dbReference type="InterPro" id="IPR001932">
    <property type="entry name" value="PPM-type_phosphatase-like_dom"/>
</dbReference>
<dbReference type="Gene3D" id="3.60.40.10">
    <property type="entry name" value="PPM-type phosphatase domain"/>
    <property type="match status" value="1"/>
</dbReference>
<dbReference type="InterPro" id="IPR003018">
    <property type="entry name" value="GAF"/>
</dbReference>
<evidence type="ECO:0000256" key="1">
    <source>
        <dbReference type="ARBA" id="ARBA00022801"/>
    </source>
</evidence>
<dbReference type="EMBL" id="MLJW01000014">
    <property type="protein sequence ID" value="OIR13483.1"/>
    <property type="molecule type" value="Genomic_DNA"/>
</dbReference>
<keyword evidence="2" id="KW-1133">Transmembrane helix</keyword>
<evidence type="ECO:0000313" key="5">
    <source>
        <dbReference type="EMBL" id="OIR13483.1"/>
    </source>
</evidence>
<dbReference type="GO" id="GO:0016791">
    <property type="term" value="F:phosphatase activity"/>
    <property type="evidence" value="ECO:0007669"/>
    <property type="project" value="TreeGrafter"/>
</dbReference>
<dbReference type="SMART" id="SM00065">
    <property type="entry name" value="GAF"/>
    <property type="match status" value="1"/>
</dbReference>
<organism evidence="5">
    <name type="scientific">mine drainage metagenome</name>
    <dbReference type="NCBI Taxonomy" id="410659"/>
    <lineage>
        <taxon>unclassified sequences</taxon>
        <taxon>metagenomes</taxon>
        <taxon>ecological metagenomes</taxon>
    </lineage>
</organism>
<comment type="caution">
    <text evidence="5">The sequence shown here is derived from an EMBL/GenBank/DDBJ whole genome shotgun (WGS) entry which is preliminary data.</text>
</comment>
<keyword evidence="1 5" id="KW-0378">Hydrolase</keyword>
<dbReference type="SMART" id="SM00331">
    <property type="entry name" value="PP2C_SIG"/>
    <property type="match status" value="1"/>
</dbReference>
<feature type="domain" description="GAF" evidence="3">
    <location>
        <begin position="60"/>
        <end position="228"/>
    </location>
</feature>
<name>A0A1J5SZW3_9ZZZZ</name>
<feature type="transmembrane region" description="Helical" evidence="2">
    <location>
        <begin position="6"/>
        <end position="22"/>
    </location>
</feature>
<evidence type="ECO:0000259" key="3">
    <source>
        <dbReference type="SMART" id="SM00065"/>
    </source>
</evidence>
<feature type="domain" description="PPM-type phosphatase" evidence="4">
    <location>
        <begin position="255"/>
        <end position="480"/>
    </location>
</feature>
<dbReference type="PANTHER" id="PTHR43156">
    <property type="entry name" value="STAGE II SPORULATION PROTEIN E-RELATED"/>
    <property type="match status" value="1"/>
</dbReference>
<evidence type="ECO:0000259" key="4">
    <source>
        <dbReference type="SMART" id="SM00331"/>
    </source>
</evidence>
<dbReference type="SUPFAM" id="SSF81606">
    <property type="entry name" value="PP2C-like"/>
    <property type="match status" value="1"/>
</dbReference>
<dbReference type="Pfam" id="PF01590">
    <property type="entry name" value="GAF"/>
    <property type="match status" value="1"/>
</dbReference>
<reference evidence="5" key="1">
    <citation type="submission" date="2016-10" db="EMBL/GenBank/DDBJ databases">
        <title>Sequence of Gallionella enrichment culture.</title>
        <authorList>
            <person name="Poehlein A."/>
            <person name="Muehling M."/>
            <person name="Daniel R."/>
        </authorList>
    </citation>
    <scope>NUCLEOTIDE SEQUENCE</scope>
</reference>
<dbReference type="InterPro" id="IPR029016">
    <property type="entry name" value="GAF-like_dom_sf"/>
</dbReference>
<dbReference type="AlphaFoldDB" id="A0A1J5SZW3"/>
<dbReference type="EC" id="3.1.3.3" evidence="5"/>
<dbReference type="Gene3D" id="3.30.450.40">
    <property type="match status" value="1"/>
</dbReference>
<dbReference type="SUPFAM" id="SSF55781">
    <property type="entry name" value="GAF domain-like"/>
    <property type="match status" value="1"/>
</dbReference>
<dbReference type="InterPro" id="IPR052016">
    <property type="entry name" value="Bact_Sigma-Reg"/>
</dbReference>
<dbReference type="PANTHER" id="PTHR43156:SF2">
    <property type="entry name" value="STAGE II SPORULATION PROTEIN E"/>
    <property type="match status" value="1"/>
</dbReference>
<keyword evidence="2" id="KW-0812">Transmembrane</keyword>
<proteinExistence type="predicted"/>
<protein>
    <submittedName>
        <fullName evidence="5">Phosphoserine phosphatase RsbU</fullName>
        <ecNumber evidence="5">3.1.3.3</ecNumber>
    </submittedName>
</protein>
<gene>
    <name evidence="5" type="primary">rsbU_1</name>
    <name evidence="5" type="ORF">GALL_52990</name>
</gene>
<sequence length="481" mass="52942">MVTVSMLLYALVAIVLLFAWWWNRREALRLEAENAHLQQEKRVVVEFMHRMATALDDSPSRDLLMQRIVRAALDSTEATSACLYERVGDDQLRGAAVEGLFPPHRPIVPDAARDRLATRARFLESVLRSETLAFGEGVIGQVAATGRAELVREAAEDARIVRHNDPALVIRSFMAVPLLFNHQCFGVLALTNPATGRPFGQTDFELVSWIGEQAAVALHNADFLNLHIEKQQIDLDLALASNIQQMILPSCAPRIAGLDIDLRYAAAQKVGGDLYDIIEYSDGRLGVAIADVSGKGVPASLLMAMCRSYLRQIAPRHDSPSRVLAELNQTMLGDVRPGMFVTLIYAIIDPGVEIITYARAGHELPLMVRRVAGEGHPKIQFLESEGMPIGLVPDDLFSASIADGCVEFRTGDVFMLYTDGITEAPNEEDGEFSGARLADVVRGMQGRTAREVNDAVLETVTHFIGSRAQRDDYTLVTARRL</sequence>
<accession>A0A1J5SZW3</accession>
<dbReference type="InterPro" id="IPR036457">
    <property type="entry name" value="PPM-type-like_dom_sf"/>
</dbReference>
<keyword evidence="2" id="KW-0472">Membrane</keyword>